<dbReference type="AlphaFoldDB" id="A0A6B8JEJ2"/>
<dbReference type="EMBL" id="ABLOMU010000009">
    <property type="protein sequence ID" value="EKT4440666.1"/>
    <property type="molecule type" value="Genomic_DNA"/>
</dbReference>
<dbReference type="RefSeq" id="WP_032961794.1">
    <property type="nucleotide sequence ID" value="NZ_AP021908.1"/>
</dbReference>
<dbReference type="Proteomes" id="UP000625930">
    <property type="component" value="Unassembled WGS sequence"/>
</dbReference>
<gene>
    <name evidence="2" type="ORF">I5U67_01465</name>
    <name evidence="1" type="ORF">QEK83_001300</name>
</gene>
<evidence type="ECO:0000313" key="1">
    <source>
        <dbReference type="EMBL" id="EKT4440666.1"/>
    </source>
</evidence>
<proteinExistence type="predicted"/>
<accession>A0A6B8JEJ2</accession>
<dbReference type="EMBL" id="JADUNP010000002">
    <property type="protein sequence ID" value="MBH1650845.1"/>
    <property type="molecule type" value="Genomic_DNA"/>
</dbReference>
<name>A0A6B8JEJ2_STEMA</name>
<evidence type="ECO:0000313" key="3">
    <source>
        <dbReference type="Proteomes" id="UP000625930"/>
    </source>
</evidence>
<reference evidence="2" key="1">
    <citation type="submission" date="2020-11" db="EMBL/GenBank/DDBJ databases">
        <title>Enhanced detection system for hospital associated transmission using whole genome sequencing surveillance.</title>
        <authorList>
            <person name="Harrison L.H."/>
            <person name="Van Tyne D."/>
            <person name="Marsh J.W."/>
            <person name="Griffith M.P."/>
            <person name="Snyder D.J."/>
            <person name="Cooper V.S."/>
            <person name="Mustapha M."/>
        </authorList>
    </citation>
    <scope>NUCLEOTIDE SEQUENCE</scope>
    <source>
        <strain evidence="2">STEN00091</strain>
    </source>
</reference>
<sequence>MSYREEDILFETEKAWVLRKGPNHFEVYKIGLTHSTRHGIFHNIPGALDRAIEHAKGLSQ</sequence>
<evidence type="ECO:0000313" key="2">
    <source>
        <dbReference type="EMBL" id="MBH1650845.1"/>
    </source>
</evidence>
<comment type="caution">
    <text evidence="2">The sequence shown here is derived from an EMBL/GenBank/DDBJ whole genome shotgun (WGS) entry which is preliminary data.</text>
</comment>
<organism evidence="2 3">
    <name type="scientific">Stenotrophomonas maltophilia</name>
    <name type="common">Pseudomonas maltophilia</name>
    <name type="synonym">Xanthomonas maltophilia</name>
    <dbReference type="NCBI Taxonomy" id="40324"/>
    <lineage>
        <taxon>Bacteria</taxon>
        <taxon>Pseudomonadati</taxon>
        <taxon>Pseudomonadota</taxon>
        <taxon>Gammaproteobacteria</taxon>
        <taxon>Lysobacterales</taxon>
        <taxon>Lysobacteraceae</taxon>
        <taxon>Stenotrophomonas</taxon>
        <taxon>Stenotrophomonas maltophilia group</taxon>
    </lineage>
</organism>
<reference evidence="1" key="2">
    <citation type="submission" date="2022-07" db="EMBL/GenBank/DDBJ databases">
        <authorList>
            <consortium name="Clinical and Environmental Microbiology Branch: Whole genome sequencing antimicrobial resistance pathogens in the healthcare setting"/>
        </authorList>
    </citation>
    <scope>NUCLEOTIDE SEQUENCE</scope>
    <source>
        <strain evidence="1">Stenotrophomonas_maltophilia_2021CK-00905</strain>
    </source>
</reference>
<protein>
    <submittedName>
        <fullName evidence="2">Uncharacterized protein</fullName>
    </submittedName>
</protein>
<dbReference type="Proteomes" id="UP001214521">
    <property type="component" value="Unassembled WGS sequence"/>
</dbReference>